<gene>
    <name evidence="4" type="primary">ergic3</name>
    <name evidence="4" type="ORF">SPIL2461_LOCUS18095</name>
</gene>
<evidence type="ECO:0000313" key="5">
    <source>
        <dbReference type="Proteomes" id="UP000649617"/>
    </source>
</evidence>
<evidence type="ECO:0000259" key="3">
    <source>
        <dbReference type="PROSITE" id="PS50222"/>
    </source>
</evidence>
<evidence type="ECO:0000256" key="2">
    <source>
        <dbReference type="SAM" id="MobiDB-lite"/>
    </source>
</evidence>
<sequence length="143" mass="16370">VRILNQAAHKWHRSGGNWFKIFNQIDADGSGNLSYDELVQCVRGTYPCLRVPTRDVKERELQGLWKALDNTGSIEVPVHRFMVFMRRWSDASFQKDQRRKTPDKPSLPPVSERSSVEVRGVAQALERALSSYYIDKGYLSVAS</sequence>
<feature type="non-terminal residue" evidence="4">
    <location>
        <position position="1"/>
    </location>
</feature>
<dbReference type="Gene3D" id="1.10.238.10">
    <property type="entry name" value="EF-hand"/>
    <property type="match status" value="1"/>
</dbReference>
<feature type="non-terminal residue" evidence="4">
    <location>
        <position position="143"/>
    </location>
</feature>
<dbReference type="InterPro" id="IPR018247">
    <property type="entry name" value="EF_Hand_1_Ca_BS"/>
</dbReference>
<keyword evidence="5" id="KW-1185">Reference proteome</keyword>
<feature type="compositionally biased region" description="Basic and acidic residues" evidence="2">
    <location>
        <begin position="92"/>
        <end position="103"/>
    </location>
</feature>
<dbReference type="OrthoDB" id="410973at2759"/>
<evidence type="ECO:0000256" key="1">
    <source>
        <dbReference type="ARBA" id="ARBA00022837"/>
    </source>
</evidence>
<dbReference type="InterPro" id="IPR011992">
    <property type="entry name" value="EF-hand-dom_pair"/>
</dbReference>
<comment type="caution">
    <text evidence="4">The sequence shown here is derived from an EMBL/GenBank/DDBJ whole genome shotgun (WGS) entry which is preliminary data.</text>
</comment>
<dbReference type="Pfam" id="PF13405">
    <property type="entry name" value="EF-hand_6"/>
    <property type="match status" value="1"/>
</dbReference>
<reference evidence="4" key="1">
    <citation type="submission" date="2021-02" db="EMBL/GenBank/DDBJ databases">
        <authorList>
            <person name="Dougan E. K."/>
            <person name="Rhodes N."/>
            <person name="Thang M."/>
            <person name="Chan C."/>
        </authorList>
    </citation>
    <scope>NUCLEOTIDE SEQUENCE</scope>
</reference>
<dbReference type="GO" id="GO:0005509">
    <property type="term" value="F:calcium ion binding"/>
    <property type="evidence" value="ECO:0007669"/>
    <property type="project" value="InterPro"/>
</dbReference>
<dbReference type="AlphaFoldDB" id="A0A812W5J9"/>
<keyword evidence="1" id="KW-0106">Calcium</keyword>
<dbReference type="PROSITE" id="PS00018">
    <property type="entry name" value="EF_HAND_1"/>
    <property type="match status" value="1"/>
</dbReference>
<organism evidence="4 5">
    <name type="scientific">Symbiodinium pilosum</name>
    <name type="common">Dinoflagellate</name>
    <dbReference type="NCBI Taxonomy" id="2952"/>
    <lineage>
        <taxon>Eukaryota</taxon>
        <taxon>Sar</taxon>
        <taxon>Alveolata</taxon>
        <taxon>Dinophyceae</taxon>
        <taxon>Suessiales</taxon>
        <taxon>Symbiodiniaceae</taxon>
        <taxon>Symbiodinium</taxon>
    </lineage>
</organism>
<proteinExistence type="predicted"/>
<feature type="domain" description="EF-hand" evidence="3">
    <location>
        <begin position="13"/>
        <end position="48"/>
    </location>
</feature>
<accession>A0A812W5J9</accession>
<name>A0A812W5J9_SYMPI</name>
<dbReference type="EMBL" id="CAJNIZ010043586">
    <property type="protein sequence ID" value="CAE7663615.1"/>
    <property type="molecule type" value="Genomic_DNA"/>
</dbReference>
<dbReference type="InterPro" id="IPR002048">
    <property type="entry name" value="EF_hand_dom"/>
</dbReference>
<feature type="region of interest" description="Disordered" evidence="2">
    <location>
        <begin position="92"/>
        <end position="117"/>
    </location>
</feature>
<dbReference type="Proteomes" id="UP000649617">
    <property type="component" value="Unassembled WGS sequence"/>
</dbReference>
<dbReference type="PROSITE" id="PS50222">
    <property type="entry name" value="EF_HAND_2"/>
    <property type="match status" value="1"/>
</dbReference>
<evidence type="ECO:0000313" key="4">
    <source>
        <dbReference type="EMBL" id="CAE7663615.1"/>
    </source>
</evidence>
<dbReference type="SUPFAM" id="SSF47473">
    <property type="entry name" value="EF-hand"/>
    <property type="match status" value="1"/>
</dbReference>
<protein>
    <submittedName>
        <fullName evidence="4">Ergic3 protein</fullName>
    </submittedName>
</protein>